<organism evidence="1 2">
    <name type="scientific">Amblyomma americanum</name>
    <name type="common">Lone star tick</name>
    <dbReference type="NCBI Taxonomy" id="6943"/>
    <lineage>
        <taxon>Eukaryota</taxon>
        <taxon>Metazoa</taxon>
        <taxon>Ecdysozoa</taxon>
        <taxon>Arthropoda</taxon>
        <taxon>Chelicerata</taxon>
        <taxon>Arachnida</taxon>
        <taxon>Acari</taxon>
        <taxon>Parasitiformes</taxon>
        <taxon>Ixodida</taxon>
        <taxon>Ixodoidea</taxon>
        <taxon>Ixodidae</taxon>
        <taxon>Amblyomminae</taxon>
        <taxon>Amblyomma</taxon>
    </lineage>
</organism>
<proteinExistence type="predicted"/>
<dbReference type="Pfam" id="PF10195">
    <property type="entry name" value="Phospho_p8"/>
    <property type="match status" value="1"/>
</dbReference>
<dbReference type="Proteomes" id="UP001321473">
    <property type="component" value="Unassembled WGS sequence"/>
</dbReference>
<name>A0AAQ4DFQ6_AMBAM</name>
<sequence length="166" mass="18091">RRNCCACVGDFPRHAASPPYCFSLADVRGGFVSVSPAEAAGSVGENLGASQDIFSKMSESHFDEYEHYNFEYDKFLYAGHSGTARTRAVAGIEAWSCVSSFPGGQEWSPRGLECCTYLYGTTTEHRTPTVIFTHPWTLRAPCARTVCLSPSPSFCDVWSLSPTPGV</sequence>
<protein>
    <submittedName>
        <fullName evidence="1">Uncharacterized protein</fullName>
    </submittedName>
</protein>
<dbReference type="InterPro" id="IPR018792">
    <property type="entry name" value="NUPR1-like"/>
</dbReference>
<gene>
    <name evidence="1" type="ORF">V5799_027437</name>
</gene>
<evidence type="ECO:0000313" key="1">
    <source>
        <dbReference type="EMBL" id="KAK8761296.1"/>
    </source>
</evidence>
<accession>A0AAQ4DFQ6</accession>
<reference evidence="1 2" key="1">
    <citation type="journal article" date="2023" name="Arcadia Sci">
        <title>De novo assembly of a long-read Amblyomma americanum tick genome.</title>
        <authorList>
            <person name="Chou S."/>
            <person name="Poskanzer K.E."/>
            <person name="Rollins M."/>
            <person name="Thuy-Boun P.S."/>
        </authorList>
    </citation>
    <scope>NUCLEOTIDE SEQUENCE [LARGE SCALE GENOMIC DNA]</scope>
    <source>
        <strain evidence="1">F_SG_1</strain>
        <tissue evidence="1">Salivary glands</tissue>
    </source>
</reference>
<dbReference type="EMBL" id="JARKHS020031332">
    <property type="protein sequence ID" value="KAK8761296.1"/>
    <property type="molecule type" value="Genomic_DNA"/>
</dbReference>
<comment type="caution">
    <text evidence="1">The sequence shown here is derived from an EMBL/GenBank/DDBJ whole genome shotgun (WGS) entry which is preliminary data.</text>
</comment>
<evidence type="ECO:0000313" key="2">
    <source>
        <dbReference type="Proteomes" id="UP001321473"/>
    </source>
</evidence>
<keyword evidence="2" id="KW-1185">Reference proteome</keyword>
<dbReference type="AlphaFoldDB" id="A0AAQ4DFQ6"/>
<feature type="non-terminal residue" evidence="1">
    <location>
        <position position="1"/>
    </location>
</feature>